<name>A0A7S1Q3X0_NEODS</name>
<dbReference type="InterPro" id="IPR027417">
    <property type="entry name" value="P-loop_NTPase"/>
</dbReference>
<dbReference type="PROSITE" id="PS51417">
    <property type="entry name" value="ARF"/>
    <property type="match status" value="1"/>
</dbReference>
<keyword evidence="5" id="KW-0479">Metal-binding</keyword>
<dbReference type="FunFam" id="3.40.50.300:FF:000412">
    <property type="entry name" value="ADP-ribosylation factor 1"/>
    <property type="match status" value="1"/>
</dbReference>
<dbReference type="NCBIfam" id="TIGR00231">
    <property type="entry name" value="small_GTP"/>
    <property type="match status" value="1"/>
</dbReference>
<evidence type="ECO:0000256" key="2">
    <source>
        <dbReference type="ARBA" id="ARBA00022741"/>
    </source>
</evidence>
<organism evidence="7">
    <name type="scientific">Neobodo designis</name>
    <name type="common">Flagellated protozoan</name>
    <name type="synonym">Bodo designis</name>
    <dbReference type="NCBI Taxonomy" id="312471"/>
    <lineage>
        <taxon>Eukaryota</taxon>
        <taxon>Discoba</taxon>
        <taxon>Euglenozoa</taxon>
        <taxon>Kinetoplastea</taxon>
        <taxon>Metakinetoplastina</taxon>
        <taxon>Neobodonida</taxon>
        <taxon>Neobodo</taxon>
    </lineage>
</organism>
<dbReference type="GO" id="GO:0005525">
    <property type="term" value="F:GTP binding"/>
    <property type="evidence" value="ECO:0007669"/>
    <property type="project" value="UniProtKB-KW"/>
</dbReference>
<feature type="binding site" evidence="4">
    <location>
        <begin position="29"/>
        <end position="36"/>
    </location>
    <ligand>
        <name>GTP</name>
        <dbReference type="ChEBI" id="CHEBI:37565"/>
    </ligand>
</feature>
<feature type="binding site" evidence="4">
    <location>
        <position position="76"/>
    </location>
    <ligand>
        <name>GTP</name>
        <dbReference type="ChEBI" id="CHEBI:37565"/>
    </ligand>
</feature>
<evidence type="ECO:0000256" key="1">
    <source>
        <dbReference type="ARBA" id="ARBA00010290"/>
    </source>
</evidence>
<feature type="binding site" evidence="5">
    <location>
        <position position="36"/>
    </location>
    <ligand>
        <name>Mg(2+)</name>
        <dbReference type="ChEBI" id="CHEBI:18420"/>
    </ligand>
</feature>
<dbReference type="InterPro" id="IPR024156">
    <property type="entry name" value="Small_GTPase_ARF"/>
</dbReference>
<dbReference type="SUPFAM" id="SSF52540">
    <property type="entry name" value="P-loop containing nucleoside triphosphate hydrolases"/>
    <property type="match status" value="1"/>
</dbReference>
<gene>
    <name evidence="7" type="ORF">NDES1114_LOCUS15090</name>
</gene>
<evidence type="ECO:0000313" key="7">
    <source>
        <dbReference type="EMBL" id="CAD9116681.1"/>
    </source>
</evidence>
<dbReference type="InterPro" id="IPR005225">
    <property type="entry name" value="Small_GTP-bd"/>
</dbReference>
<sequence length="688" mass="73118">MFAASKRSGGKKKGRVGFKRRETRCLMVGLDGAGKTTILYQLKLGEVVTTIPTIGFNVETVETRMGGDFTIWDVGGQPRIRPLWRHYLQGTQVLIFVVDSNDPAQFATAKSEMDNILSHSELAEARLLVVANKQDLPNAKSPSEVGQAMGLHSMSNREWFCCGAAISNVDLIIDYLSNGKAKSTLVKPPKTADEAESEAETQITAQHVLWRAYMYAHGCVGETYDTSLAAVRWGPRQETVPAEVVSNILGFLPLSDLLPSGPLRRDFAAVFSQGAWLVSRTFLVCALTQATERIVTAAIESHTGTTGRGTKSEGHPDGGFTGRAELRALLTATLPAGLQALHALTLGALALVTGQSPNTEGCAIEDLRPGGTMPFVDFAQAPPAVRALFRVAGLLATSIDVQTEGNGVDADHAVGKGEGTDSDEGDGAAAPDDAAEEIGAMLDALDSDLPELHQPALDDSEMLKPFMPQMDSRKLGEVFMPLFIARISWLIGEIVAGGFDYLRLKKEIARVAPEHATADLSGPSIGKLLAGPAAPFRYPATVAAAIRTCNYDVLLLADDDAKESPISQIEIDAALDVIRGRANSDGVNGAQGGRCRGVAFDKTSETVVRCVVAAVVDGVRNGTPVKEVGVCLRSERGRGSDTAKEQMEQMFALEPEPTALATLLVDAGCVFALEGNALKVRLLPPSTS</sequence>
<feature type="binding site" evidence="4">
    <location>
        <begin position="132"/>
        <end position="135"/>
    </location>
    <ligand>
        <name>GTP</name>
        <dbReference type="ChEBI" id="CHEBI:37565"/>
    </ligand>
</feature>
<comment type="similarity">
    <text evidence="1">Belongs to the small GTPase superfamily. Arf family.</text>
</comment>
<reference evidence="7" key="1">
    <citation type="submission" date="2021-01" db="EMBL/GenBank/DDBJ databases">
        <authorList>
            <person name="Corre E."/>
            <person name="Pelletier E."/>
            <person name="Niang G."/>
            <person name="Scheremetjew M."/>
            <person name="Finn R."/>
            <person name="Kale V."/>
            <person name="Holt S."/>
            <person name="Cochrane G."/>
            <person name="Meng A."/>
            <person name="Brown T."/>
            <person name="Cohen L."/>
        </authorList>
    </citation>
    <scope>NUCLEOTIDE SEQUENCE</scope>
    <source>
        <strain evidence="7">CCAP 1951/1</strain>
    </source>
</reference>
<dbReference type="PANTHER" id="PTHR11711">
    <property type="entry name" value="ADP RIBOSYLATION FACTOR-RELATED"/>
    <property type="match status" value="1"/>
</dbReference>
<dbReference type="CDD" id="cd00878">
    <property type="entry name" value="Arf_Arl"/>
    <property type="match status" value="1"/>
</dbReference>
<dbReference type="GO" id="GO:0046872">
    <property type="term" value="F:metal ion binding"/>
    <property type="evidence" value="ECO:0007669"/>
    <property type="project" value="UniProtKB-KW"/>
</dbReference>
<dbReference type="SMART" id="SM00175">
    <property type="entry name" value="RAB"/>
    <property type="match status" value="1"/>
</dbReference>
<dbReference type="AlphaFoldDB" id="A0A7S1Q3X0"/>
<feature type="region of interest" description="Disordered" evidence="6">
    <location>
        <begin position="406"/>
        <end position="431"/>
    </location>
</feature>
<dbReference type="GO" id="GO:0003924">
    <property type="term" value="F:GTPase activity"/>
    <property type="evidence" value="ECO:0007669"/>
    <property type="project" value="InterPro"/>
</dbReference>
<evidence type="ECO:0000256" key="6">
    <source>
        <dbReference type="SAM" id="MobiDB-lite"/>
    </source>
</evidence>
<dbReference type="Pfam" id="PF00025">
    <property type="entry name" value="Arf"/>
    <property type="match status" value="1"/>
</dbReference>
<feature type="compositionally biased region" description="Basic and acidic residues" evidence="6">
    <location>
        <begin position="409"/>
        <end position="419"/>
    </location>
</feature>
<proteinExistence type="inferred from homology"/>
<dbReference type="Gene3D" id="3.40.50.300">
    <property type="entry name" value="P-loop containing nucleotide triphosphate hydrolases"/>
    <property type="match status" value="1"/>
</dbReference>
<keyword evidence="3 4" id="KW-0342">GTP-binding</keyword>
<keyword evidence="2 4" id="KW-0547">Nucleotide-binding</keyword>
<dbReference type="EMBL" id="HBGF01022852">
    <property type="protein sequence ID" value="CAD9116681.1"/>
    <property type="molecule type" value="Transcribed_RNA"/>
</dbReference>
<protein>
    <recommendedName>
        <fullName evidence="8">ADP-ribosylation factor</fullName>
    </recommendedName>
</protein>
<evidence type="ECO:0000256" key="4">
    <source>
        <dbReference type="PIRSR" id="PIRSR606689-1"/>
    </source>
</evidence>
<dbReference type="InterPro" id="IPR006689">
    <property type="entry name" value="Small_GTPase_ARF/SAR"/>
</dbReference>
<evidence type="ECO:0000256" key="3">
    <source>
        <dbReference type="ARBA" id="ARBA00023134"/>
    </source>
</evidence>
<accession>A0A7S1Q3X0</accession>
<evidence type="ECO:0008006" key="8">
    <source>
        <dbReference type="Google" id="ProtNLM"/>
    </source>
</evidence>
<keyword evidence="5" id="KW-0460">Magnesium</keyword>
<dbReference type="SMART" id="SM00177">
    <property type="entry name" value="ARF"/>
    <property type="match status" value="1"/>
</dbReference>
<dbReference type="SMART" id="SM00178">
    <property type="entry name" value="SAR"/>
    <property type="match status" value="1"/>
</dbReference>
<feature type="binding site" evidence="5">
    <location>
        <position position="53"/>
    </location>
    <ligand>
        <name>Mg(2+)</name>
        <dbReference type="ChEBI" id="CHEBI:18420"/>
    </ligand>
</feature>
<evidence type="ECO:0000256" key="5">
    <source>
        <dbReference type="PIRSR" id="PIRSR606689-2"/>
    </source>
</evidence>
<dbReference type="PRINTS" id="PR00328">
    <property type="entry name" value="SAR1GTPBP"/>
</dbReference>
<dbReference type="GO" id="GO:0030010">
    <property type="term" value="P:establishment of cell polarity"/>
    <property type="evidence" value="ECO:0007669"/>
    <property type="project" value="UniProtKB-ARBA"/>
</dbReference>